<dbReference type="GO" id="GO:0005524">
    <property type="term" value="F:ATP binding"/>
    <property type="evidence" value="ECO:0007669"/>
    <property type="project" value="UniProtKB-UniRule"/>
</dbReference>
<dbReference type="PROSITE" id="PS50975">
    <property type="entry name" value="ATP_GRASP"/>
    <property type="match status" value="1"/>
</dbReference>
<accession>A0A8A4TXS3</accession>
<keyword evidence="13" id="KW-1185">Reference proteome</keyword>
<organism evidence="12 13">
    <name type="scientific">Sulfidibacter corallicola</name>
    <dbReference type="NCBI Taxonomy" id="2818388"/>
    <lineage>
        <taxon>Bacteria</taxon>
        <taxon>Pseudomonadati</taxon>
        <taxon>Acidobacteriota</taxon>
        <taxon>Holophagae</taxon>
        <taxon>Acanthopleuribacterales</taxon>
        <taxon>Acanthopleuribacteraceae</taxon>
        <taxon>Sulfidibacter</taxon>
    </lineage>
</organism>
<dbReference type="InterPro" id="IPR011761">
    <property type="entry name" value="ATP-grasp"/>
</dbReference>
<dbReference type="UniPathway" id="UPA00142">
    <property type="reaction ID" value="UER00210"/>
</dbReference>
<dbReference type="Pfam" id="PF02955">
    <property type="entry name" value="GSH-S_ATP"/>
    <property type="match status" value="1"/>
</dbReference>
<evidence type="ECO:0000313" key="13">
    <source>
        <dbReference type="Proteomes" id="UP000663929"/>
    </source>
</evidence>
<evidence type="ECO:0000256" key="9">
    <source>
        <dbReference type="ARBA" id="ARBA00023211"/>
    </source>
</evidence>
<dbReference type="PANTHER" id="PTHR21621">
    <property type="entry name" value="RIBOSOMAL PROTEIN S6 MODIFICATION PROTEIN"/>
    <property type="match status" value="1"/>
</dbReference>
<comment type="pathway">
    <text evidence="10">Sulfur metabolism; glutathione biosynthesis; glutathione from L-cysteine and L-glutamate: step 2/2.</text>
</comment>
<dbReference type="SUPFAM" id="SSF52440">
    <property type="entry name" value="PreATP-grasp domain"/>
    <property type="match status" value="1"/>
</dbReference>
<dbReference type="GO" id="GO:0004363">
    <property type="term" value="F:glutathione synthase activity"/>
    <property type="evidence" value="ECO:0007669"/>
    <property type="project" value="UniProtKB-UniRule"/>
</dbReference>
<dbReference type="Pfam" id="PF02951">
    <property type="entry name" value="GSH-S_N"/>
    <property type="match status" value="1"/>
</dbReference>
<comment type="similarity">
    <text evidence="10">Belongs to the prokaryotic GSH synthase family.</text>
</comment>
<sequence>MNQSLNIAFIMDPLETVKAYKDTTYFIMLAARQRGHRVFFLEQNDLYVRDNQLHANVIEVDVHENHDQPFTRRPALDCAMDTMDAVLIRTDPPFDRRYFYTTLLLDLLPPSTRVINRPQGLRNWNEKLSALFFGAFTPGSLITQDTQRLHDYIHASEGRVTLKPIDGHGGRGILFVKADDPNLDQLLLMATHAGSHRVIAQQYVPSAKDGDKRILLLNGKPLGAILRLHPEGKELNNMDAGGTPHPWEMTEREYDICNAIEPHLKEQGILFAGIDILGDELIEINVTSPTGLQELCRFSEKPFHHDIVAAIEAECR</sequence>
<keyword evidence="9" id="KW-0464">Manganese</keyword>
<dbReference type="InterPro" id="IPR004218">
    <property type="entry name" value="GSHS_ATP-bd"/>
</dbReference>
<keyword evidence="5" id="KW-0479">Metal-binding</keyword>
<gene>
    <name evidence="10 12" type="primary">gshB</name>
    <name evidence="12" type="ORF">J3U87_15085</name>
</gene>
<dbReference type="InterPro" id="IPR016185">
    <property type="entry name" value="PreATP-grasp_dom_sf"/>
</dbReference>
<comment type="catalytic activity">
    <reaction evidence="10">
        <text>gamma-L-glutamyl-L-cysteine + glycine + ATP = glutathione + ADP + phosphate + H(+)</text>
        <dbReference type="Rhea" id="RHEA:13557"/>
        <dbReference type="ChEBI" id="CHEBI:15378"/>
        <dbReference type="ChEBI" id="CHEBI:30616"/>
        <dbReference type="ChEBI" id="CHEBI:43474"/>
        <dbReference type="ChEBI" id="CHEBI:57305"/>
        <dbReference type="ChEBI" id="CHEBI:57925"/>
        <dbReference type="ChEBI" id="CHEBI:58173"/>
        <dbReference type="ChEBI" id="CHEBI:456216"/>
        <dbReference type="EC" id="6.3.2.3"/>
    </reaction>
</comment>
<keyword evidence="6 10" id="KW-0547">Nucleotide-binding</keyword>
<dbReference type="InterPro" id="IPR006284">
    <property type="entry name" value="Glut_synth_pro"/>
</dbReference>
<evidence type="ECO:0000256" key="2">
    <source>
        <dbReference type="ARBA" id="ARBA00001946"/>
    </source>
</evidence>
<dbReference type="Gene3D" id="3.40.50.20">
    <property type="match status" value="1"/>
</dbReference>
<dbReference type="RefSeq" id="WP_237383873.1">
    <property type="nucleotide sequence ID" value="NZ_CP071793.1"/>
</dbReference>
<dbReference type="InterPro" id="IPR013815">
    <property type="entry name" value="ATP_grasp_subdomain_1"/>
</dbReference>
<dbReference type="EMBL" id="CP071793">
    <property type="protein sequence ID" value="QTD53772.1"/>
    <property type="molecule type" value="Genomic_DNA"/>
</dbReference>
<dbReference type="InterPro" id="IPR004215">
    <property type="entry name" value="GSHS_N"/>
</dbReference>
<dbReference type="PANTHER" id="PTHR21621:SF4">
    <property type="entry name" value="GLUTATHIONE SYNTHETASE"/>
    <property type="match status" value="1"/>
</dbReference>
<evidence type="ECO:0000313" key="12">
    <source>
        <dbReference type="EMBL" id="QTD53772.1"/>
    </source>
</evidence>
<dbReference type="KEGG" id="scor:J3U87_15085"/>
<dbReference type="HAMAP" id="MF_00162">
    <property type="entry name" value="GSH_S"/>
    <property type="match status" value="1"/>
</dbReference>
<dbReference type="GO" id="GO:0046872">
    <property type="term" value="F:metal ion binding"/>
    <property type="evidence" value="ECO:0007669"/>
    <property type="project" value="UniProtKB-KW"/>
</dbReference>
<dbReference type="GO" id="GO:0005737">
    <property type="term" value="C:cytoplasm"/>
    <property type="evidence" value="ECO:0007669"/>
    <property type="project" value="TreeGrafter"/>
</dbReference>
<name>A0A8A4TXS3_SULCO</name>
<comment type="cofactor">
    <cofactor evidence="1">
        <name>Mn(2+)</name>
        <dbReference type="ChEBI" id="CHEBI:29035"/>
    </cofactor>
</comment>
<keyword evidence="8" id="KW-0460">Magnesium</keyword>
<dbReference type="Gene3D" id="3.30.470.20">
    <property type="entry name" value="ATP-grasp fold, B domain"/>
    <property type="match status" value="1"/>
</dbReference>
<dbReference type="NCBIfam" id="NF003573">
    <property type="entry name" value="PRK05246.1"/>
    <property type="match status" value="1"/>
</dbReference>
<evidence type="ECO:0000256" key="8">
    <source>
        <dbReference type="ARBA" id="ARBA00022842"/>
    </source>
</evidence>
<dbReference type="NCBIfam" id="TIGR01380">
    <property type="entry name" value="glut_syn"/>
    <property type="match status" value="1"/>
</dbReference>
<evidence type="ECO:0000256" key="1">
    <source>
        <dbReference type="ARBA" id="ARBA00001936"/>
    </source>
</evidence>
<protein>
    <recommendedName>
        <fullName evidence="10">Glutathione synthetase</fullName>
        <ecNumber evidence="10">6.3.2.3</ecNumber>
    </recommendedName>
    <alternativeName>
        <fullName evidence="10">GSH synthetase</fullName>
        <shortName evidence="10">GSH-S</shortName>
        <shortName evidence="10">GSHase</shortName>
    </alternativeName>
    <alternativeName>
        <fullName evidence="10">Glutathione synthase</fullName>
    </alternativeName>
</protein>
<keyword evidence="3 10" id="KW-0436">Ligase</keyword>
<dbReference type="SUPFAM" id="SSF56059">
    <property type="entry name" value="Glutathione synthetase ATP-binding domain-like"/>
    <property type="match status" value="1"/>
</dbReference>
<dbReference type="AlphaFoldDB" id="A0A8A4TXS3"/>
<reference evidence="12" key="1">
    <citation type="submission" date="2021-03" db="EMBL/GenBank/DDBJ databases">
        <title>Acanthopleuribacteraceae sp. M133.</title>
        <authorList>
            <person name="Wang G."/>
        </authorList>
    </citation>
    <scope>NUCLEOTIDE SEQUENCE</scope>
    <source>
        <strain evidence="12">M133</strain>
    </source>
</reference>
<keyword evidence="7 10" id="KW-0067">ATP-binding</keyword>
<dbReference type="EC" id="6.3.2.3" evidence="10"/>
<evidence type="ECO:0000256" key="3">
    <source>
        <dbReference type="ARBA" id="ARBA00022598"/>
    </source>
</evidence>
<feature type="domain" description="ATP-grasp" evidence="11">
    <location>
        <begin position="127"/>
        <end position="312"/>
    </location>
</feature>
<evidence type="ECO:0000256" key="4">
    <source>
        <dbReference type="ARBA" id="ARBA00022684"/>
    </source>
</evidence>
<evidence type="ECO:0000256" key="10">
    <source>
        <dbReference type="HAMAP-Rule" id="MF_00162"/>
    </source>
</evidence>
<comment type="cofactor">
    <cofactor evidence="2">
        <name>Mg(2+)</name>
        <dbReference type="ChEBI" id="CHEBI:18420"/>
    </cofactor>
</comment>
<evidence type="ECO:0000259" key="11">
    <source>
        <dbReference type="PROSITE" id="PS50975"/>
    </source>
</evidence>
<dbReference type="Gene3D" id="3.30.1490.20">
    <property type="entry name" value="ATP-grasp fold, A domain"/>
    <property type="match status" value="1"/>
</dbReference>
<evidence type="ECO:0000256" key="5">
    <source>
        <dbReference type="ARBA" id="ARBA00022723"/>
    </source>
</evidence>
<keyword evidence="4 10" id="KW-0317">Glutathione biosynthesis</keyword>
<evidence type="ECO:0000256" key="7">
    <source>
        <dbReference type="ARBA" id="ARBA00022840"/>
    </source>
</evidence>
<dbReference type="Proteomes" id="UP000663929">
    <property type="component" value="Chromosome"/>
</dbReference>
<proteinExistence type="inferred from homology"/>
<evidence type="ECO:0000256" key="6">
    <source>
        <dbReference type="ARBA" id="ARBA00022741"/>
    </source>
</evidence>